<dbReference type="AlphaFoldDB" id="A0A1F6BC06"/>
<evidence type="ECO:0000256" key="1">
    <source>
        <dbReference type="SAM" id="Phobius"/>
    </source>
</evidence>
<name>A0A1F6BC06_9BACT</name>
<gene>
    <name evidence="2" type="ORF">A2363_03725</name>
</gene>
<dbReference type="Proteomes" id="UP000176186">
    <property type="component" value="Unassembled WGS sequence"/>
</dbReference>
<dbReference type="EMBL" id="MFKE01000031">
    <property type="protein sequence ID" value="OGG34408.1"/>
    <property type="molecule type" value="Genomic_DNA"/>
</dbReference>
<comment type="caution">
    <text evidence="2">The sequence shown here is derived from an EMBL/GenBank/DDBJ whole genome shotgun (WGS) entry which is preliminary data.</text>
</comment>
<accession>A0A1F6BC06</accession>
<protein>
    <submittedName>
        <fullName evidence="2">Uncharacterized protein</fullName>
    </submittedName>
</protein>
<keyword evidence="1" id="KW-0812">Transmembrane</keyword>
<feature type="transmembrane region" description="Helical" evidence="1">
    <location>
        <begin position="14"/>
        <end position="37"/>
    </location>
</feature>
<evidence type="ECO:0000313" key="2">
    <source>
        <dbReference type="EMBL" id="OGG34408.1"/>
    </source>
</evidence>
<sequence>MIVSLDCISAKIHAIYFAHFCVFLSYTSINVFGITVIRRGGVVLHDVPGLCEPKSADFVGGPG</sequence>
<reference evidence="2 3" key="1">
    <citation type="journal article" date="2016" name="Nat. Commun.">
        <title>Thousands of microbial genomes shed light on interconnected biogeochemical processes in an aquifer system.</title>
        <authorList>
            <person name="Anantharaman K."/>
            <person name="Brown C.T."/>
            <person name="Hug L.A."/>
            <person name="Sharon I."/>
            <person name="Castelle C.J."/>
            <person name="Probst A.J."/>
            <person name="Thomas B.C."/>
            <person name="Singh A."/>
            <person name="Wilkins M.J."/>
            <person name="Karaoz U."/>
            <person name="Brodie E.L."/>
            <person name="Williams K.H."/>
            <person name="Hubbard S.S."/>
            <person name="Banfield J.F."/>
        </authorList>
    </citation>
    <scope>NUCLEOTIDE SEQUENCE [LARGE SCALE GENOMIC DNA]</scope>
</reference>
<evidence type="ECO:0000313" key="3">
    <source>
        <dbReference type="Proteomes" id="UP000176186"/>
    </source>
</evidence>
<proteinExistence type="predicted"/>
<keyword evidence="1" id="KW-1133">Transmembrane helix</keyword>
<keyword evidence="1" id="KW-0472">Membrane</keyword>
<organism evidence="2 3">
    <name type="scientific">Candidatus Gottesmanbacteria bacterium RIFOXYB1_FULL_47_11</name>
    <dbReference type="NCBI Taxonomy" id="1798401"/>
    <lineage>
        <taxon>Bacteria</taxon>
        <taxon>Candidatus Gottesmaniibacteriota</taxon>
    </lineage>
</organism>